<evidence type="ECO:0000256" key="3">
    <source>
        <dbReference type="ARBA" id="ARBA00023163"/>
    </source>
</evidence>
<dbReference type="EMBL" id="JBHSWE010000001">
    <property type="protein sequence ID" value="MFC6671203.1"/>
    <property type="molecule type" value="Genomic_DNA"/>
</dbReference>
<dbReference type="PRINTS" id="PR00033">
    <property type="entry name" value="HTHASNC"/>
</dbReference>
<keyword evidence="3" id="KW-0804">Transcription</keyword>
<comment type="caution">
    <text evidence="5">The sequence shown here is derived from an EMBL/GenBank/DDBJ whole genome shotgun (WGS) entry which is preliminary data.</text>
</comment>
<dbReference type="InterPro" id="IPR011991">
    <property type="entry name" value="ArsR-like_HTH"/>
</dbReference>
<evidence type="ECO:0000259" key="4">
    <source>
        <dbReference type="PROSITE" id="PS50956"/>
    </source>
</evidence>
<dbReference type="SUPFAM" id="SSF46785">
    <property type="entry name" value="Winged helix' DNA-binding domain"/>
    <property type="match status" value="1"/>
</dbReference>
<dbReference type="Pfam" id="PF01037">
    <property type="entry name" value="AsnC_trans_reg"/>
    <property type="match status" value="1"/>
</dbReference>
<dbReference type="PANTHER" id="PTHR30154:SF34">
    <property type="entry name" value="TRANSCRIPTIONAL REGULATOR AZLB"/>
    <property type="match status" value="1"/>
</dbReference>
<dbReference type="CDD" id="cd00090">
    <property type="entry name" value="HTH_ARSR"/>
    <property type="match status" value="1"/>
</dbReference>
<dbReference type="Gene3D" id="1.10.10.10">
    <property type="entry name" value="Winged helix-like DNA-binding domain superfamily/Winged helix DNA-binding domain"/>
    <property type="match status" value="1"/>
</dbReference>
<dbReference type="Proteomes" id="UP001596422">
    <property type="component" value="Unassembled WGS sequence"/>
</dbReference>
<dbReference type="InterPro" id="IPR011008">
    <property type="entry name" value="Dimeric_a/b-barrel"/>
</dbReference>
<keyword evidence="6" id="KW-1185">Reference proteome</keyword>
<evidence type="ECO:0000256" key="2">
    <source>
        <dbReference type="ARBA" id="ARBA00023125"/>
    </source>
</evidence>
<dbReference type="InterPro" id="IPR019888">
    <property type="entry name" value="Tscrpt_reg_AsnC-like"/>
</dbReference>
<keyword evidence="1" id="KW-0805">Transcription regulation</keyword>
<feature type="domain" description="HTH asnC-type" evidence="4">
    <location>
        <begin position="7"/>
        <end position="68"/>
    </location>
</feature>
<protein>
    <submittedName>
        <fullName evidence="5">Lrp/AsnC family transcriptional regulator</fullName>
    </submittedName>
</protein>
<accession>A0ABW2A129</accession>
<name>A0ABW2A129_9GAMM</name>
<sequence>MSEPVRLDKTDRRMLRELQRNGRISNQELAERTSLSPAPCWRRLKKLEESGVIDRYVALLDGRKLGMRTMAFIQLSLLDHSDGNIAAIDTFVEESPEIVECYAITGTEDFLLRVVVEDVEALERFMMQKLLKLKGVKSTNSSLVLRQKKYTTELPIPGDGL</sequence>
<dbReference type="Pfam" id="PF13412">
    <property type="entry name" value="HTH_24"/>
    <property type="match status" value="1"/>
</dbReference>
<organism evidence="5 6">
    <name type="scientific">Marinobacterium aestuariivivens</name>
    <dbReference type="NCBI Taxonomy" id="1698799"/>
    <lineage>
        <taxon>Bacteria</taxon>
        <taxon>Pseudomonadati</taxon>
        <taxon>Pseudomonadota</taxon>
        <taxon>Gammaproteobacteria</taxon>
        <taxon>Oceanospirillales</taxon>
        <taxon>Oceanospirillaceae</taxon>
        <taxon>Marinobacterium</taxon>
    </lineage>
</organism>
<keyword evidence="2" id="KW-0238">DNA-binding</keyword>
<dbReference type="InterPro" id="IPR000485">
    <property type="entry name" value="AsnC-type_HTH_dom"/>
</dbReference>
<dbReference type="PANTHER" id="PTHR30154">
    <property type="entry name" value="LEUCINE-RESPONSIVE REGULATORY PROTEIN"/>
    <property type="match status" value="1"/>
</dbReference>
<dbReference type="Gene3D" id="3.30.70.920">
    <property type="match status" value="1"/>
</dbReference>
<evidence type="ECO:0000256" key="1">
    <source>
        <dbReference type="ARBA" id="ARBA00023015"/>
    </source>
</evidence>
<dbReference type="RefSeq" id="WP_379909712.1">
    <property type="nucleotide sequence ID" value="NZ_JBHSWE010000001.1"/>
</dbReference>
<dbReference type="InterPro" id="IPR019887">
    <property type="entry name" value="Tscrpt_reg_AsnC/Lrp_C"/>
</dbReference>
<dbReference type="InterPro" id="IPR036388">
    <property type="entry name" value="WH-like_DNA-bd_sf"/>
</dbReference>
<evidence type="ECO:0000313" key="5">
    <source>
        <dbReference type="EMBL" id="MFC6671203.1"/>
    </source>
</evidence>
<dbReference type="PROSITE" id="PS50956">
    <property type="entry name" value="HTH_ASNC_2"/>
    <property type="match status" value="1"/>
</dbReference>
<evidence type="ECO:0000313" key="6">
    <source>
        <dbReference type="Proteomes" id="UP001596422"/>
    </source>
</evidence>
<proteinExistence type="predicted"/>
<dbReference type="InterPro" id="IPR036390">
    <property type="entry name" value="WH_DNA-bd_sf"/>
</dbReference>
<gene>
    <name evidence="5" type="ORF">ACFQDL_14825</name>
</gene>
<dbReference type="SMART" id="SM00344">
    <property type="entry name" value="HTH_ASNC"/>
    <property type="match status" value="1"/>
</dbReference>
<dbReference type="SUPFAM" id="SSF54909">
    <property type="entry name" value="Dimeric alpha+beta barrel"/>
    <property type="match status" value="1"/>
</dbReference>
<reference evidence="6" key="1">
    <citation type="journal article" date="2019" name="Int. J. Syst. Evol. Microbiol.">
        <title>The Global Catalogue of Microorganisms (GCM) 10K type strain sequencing project: providing services to taxonomists for standard genome sequencing and annotation.</title>
        <authorList>
            <consortium name="The Broad Institute Genomics Platform"/>
            <consortium name="The Broad Institute Genome Sequencing Center for Infectious Disease"/>
            <person name="Wu L."/>
            <person name="Ma J."/>
        </authorList>
    </citation>
    <scope>NUCLEOTIDE SEQUENCE [LARGE SCALE GENOMIC DNA]</scope>
    <source>
        <strain evidence="6">NBRC 111756</strain>
    </source>
</reference>